<reference evidence="2" key="1">
    <citation type="submission" date="2015-08" db="EMBL/GenBank/DDBJ databases">
        <title>Genome sequencing project for genomic taxonomy and phylogenomics of Bacillus-like bacteria.</title>
        <authorList>
            <person name="Liu B."/>
            <person name="Wang J."/>
            <person name="Zhu Y."/>
            <person name="Liu G."/>
            <person name="Chen Q."/>
            <person name="Chen Z."/>
            <person name="Lan J."/>
            <person name="Che J."/>
            <person name="Ge C."/>
            <person name="Shi H."/>
            <person name="Pan Z."/>
            <person name="Liu X."/>
        </authorList>
    </citation>
    <scope>NUCLEOTIDE SEQUENCE [LARGE SCALE GENOMIC DNA]</scope>
    <source>
        <strain evidence="2">FJAT-4402</strain>
    </source>
</reference>
<protein>
    <submittedName>
        <fullName evidence="1">Uncharacterized protein</fullName>
    </submittedName>
</protein>
<dbReference type="Proteomes" id="UP000067625">
    <property type="component" value="Chromosome"/>
</dbReference>
<evidence type="ECO:0000313" key="1">
    <source>
        <dbReference type="EMBL" id="ALC81782.1"/>
    </source>
</evidence>
<reference evidence="1 2" key="2">
    <citation type="journal article" date="2016" name="Int. J. Syst. Evol. Microbiol.">
        <title>Bacillus gobiensis sp. nov., isolated from a soil sample.</title>
        <authorList>
            <person name="Liu B."/>
            <person name="Liu G.H."/>
            <person name="Cetin S."/>
            <person name="Schumann P."/>
            <person name="Pan Z.Z."/>
            <person name="Chen Q.Q."/>
        </authorList>
    </citation>
    <scope>NUCLEOTIDE SEQUENCE [LARGE SCALE GENOMIC DNA]</scope>
    <source>
        <strain evidence="1 2">FJAT-4402</strain>
    </source>
</reference>
<organism evidence="1 2">
    <name type="scientific">Bacillus gobiensis</name>
    <dbReference type="NCBI Taxonomy" id="1441095"/>
    <lineage>
        <taxon>Bacteria</taxon>
        <taxon>Bacillati</taxon>
        <taxon>Bacillota</taxon>
        <taxon>Bacilli</taxon>
        <taxon>Bacillales</taxon>
        <taxon>Bacillaceae</taxon>
        <taxon>Bacillus</taxon>
    </lineage>
</organism>
<keyword evidence="2" id="KW-1185">Reference proteome</keyword>
<dbReference type="RefSeq" id="WP_053603552.1">
    <property type="nucleotide sequence ID" value="NZ_CP012600.1"/>
</dbReference>
<dbReference type="AlphaFoldDB" id="A0A0M3R9P2"/>
<evidence type="ECO:0000313" key="2">
    <source>
        <dbReference type="Proteomes" id="UP000067625"/>
    </source>
</evidence>
<gene>
    <name evidence="1" type="ORF">AM592_09335</name>
</gene>
<proteinExistence type="predicted"/>
<sequence length="59" mass="6711">MKDAGDSLMYGNGPNKRIASIGHGYASMPHSFKHGYGNPYRLKRLQAIERANIIPPYWY</sequence>
<dbReference type="OrthoDB" id="2937502at2"/>
<accession>A0A0M3R9P2</accession>
<dbReference type="PATRIC" id="fig|1441095.3.peg.2056"/>
<dbReference type="EMBL" id="CP012600">
    <property type="protein sequence ID" value="ALC81782.1"/>
    <property type="molecule type" value="Genomic_DNA"/>
</dbReference>
<name>A0A0M3R9P2_9BACI</name>